<feature type="transmembrane region" description="Helical" evidence="1">
    <location>
        <begin position="67"/>
        <end position="88"/>
    </location>
</feature>
<protein>
    <recommendedName>
        <fullName evidence="4">Transmembrane protein</fullName>
    </recommendedName>
</protein>
<feature type="transmembrane region" description="Helical" evidence="1">
    <location>
        <begin position="370"/>
        <end position="391"/>
    </location>
</feature>
<evidence type="ECO:0000313" key="2">
    <source>
        <dbReference type="EMBL" id="KAJ0400088.1"/>
    </source>
</evidence>
<feature type="transmembrane region" description="Helical" evidence="1">
    <location>
        <begin position="403"/>
        <end position="425"/>
    </location>
</feature>
<accession>A0AAD5M1Y8</accession>
<feature type="transmembrane region" description="Helical" evidence="1">
    <location>
        <begin position="342"/>
        <end position="364"/>
    </location>
</feature>
<keyword evidence="1" id="KW-0472">Membrane</keyword>
<sequence length="578" mass="65318">MSASGSIVPLPGTVPAAAVRSYVFEIVPSTPLPTLDLSVSFRTRFLGPTASRWWLAFVRRTHRLQAFSYNMSFSYNMCVALTPGILLLPPTLGTWLAVFKTVLCVPPLLSMGLSLRLDLLLLLMRTYDFWFFSVVNWLACLALIAYVRDARALMMLLMGIGYEMSIVVDANMSLMRLFIVPAVLGIWFNLMVLLLVEMNLVNSSHNEQLPLATHDIELRDVITNGMSTLAVLLLRNAYRRFRAFQLADGDRSIVCCISYRCTVRFQPITDASQASVKPVRRRSSRFSLGIFAPSEASVAVPTAAEGPRVQMFHVPISETFDGRRVLSGTQDPETLWSTAQRAALVALGLTSATLSLFAYWIAMIDDSDEPAWLFVATVVGSGLFCGSFWMVSQPQLLRRLCVSFDFVFVSLQITVTFCAVCDMFWWDYRSFVVLAAWLWIHWVLTLDAVLPLTRRRMGFQRRFALPFIVAFAGAQMLFAGKCIFASSWKPQNRVVYAHEILGRHVEIRVAPFVFTRTILLIFWSLRVTWRVYIKREDELIMIKGVVAYEPVAPARRRLTVEVASPSTYQTDRNPIDKS</sequence>
<evidence type="ECO:0000256" key="1">
    <source>
        <dbReference type="SAM" id="Phobius"/>
    </source>
</evidence>
<dbReference type="EMBL" id="JAKCXM010000163">
    <property type="protein sequence ID" value="KAJ0400088.1"/>
    <property type="molecule type" value="Genomic_DNA"/>
</dbReference>
<keyword evidence="3" id="KW-1185">Reference proteome</keyword>
<feature type="transmembrane region" description="Helical" evidence="1">
    <location>
        <begin position="94"/>
        <end position="115"/>
    </location>
</feature>
<dbReference type="AlphaFoldDB" id="A0AAD5M1Y8"/>
<comment type="caution">
    <text evidence="2">The sequence shown here is derived from an EMBL/GenBank/DDBJ whole genome shotgun (WGS) entry which is preliminary data.</text>
</comment>
<feature type="transmembrane region" description="Helical" evidence="1">
    <location>
        <begin position="464"/>
        <end position="487"/>
    </location>
</feature>
<keyword evidence="1" id="KW-0812">Transmembrane</keyword>
<feature type="transmembrane region" description="Helical" evidence="1">
    <location>
        <begin position="431"/>
        <end position="452"/>
    </location>
</feature>
<gene>
    <name evidence="2" type="ORF">P43SY_003943</name>
</gene>
<dbReference type="Proteomes" id="UP001209570">
    <property type="component" value="Unassembled WGS sequence"/>
</dbReference>
<feature type="transmembrane region" description="Helical" evidence="1">
    <location>
        <begin position="507"/>
        <end position="525"/>
    </location>
</feature>
<proteinExistence type="predicted"/>
<keyword evidence="1" id="KW-1133">Transmembrane helix</keyword>
<feature type="transmembrane region" description="Helical" evidence="1">
    <location>
        <begin position="177"/>
        <end position="196"/>
    </location>
</feature>
<name>A0AAD5M1Y8_PYTIN</name>
<evidence type="ECO:0000313" key="3">
    <source>
        <dbReference type="Proteomes" id="UP001209570"/>
    </source>
</evidence>
<reference evidence="2" key="1">
    <citation type="submission" date="2021-12" db="EMBL/GenBank/DDBJ databases">
        <title>Prjna785345.</title>
        <authorList>
            <person name="Rujirawat T."/>
            <person name="Krajaejun T."/>
        </authorList>
    </citation>
    <scope>NUCLEOTIDE SEQUENCE</scope>
    <source>
        <strain evidence="2">Pi057C3</strain>
    </source>
</reference>
<organism evidence="2 3">
    <name type="scientific">Pythium insidiosum</name>
    <name type="common">Pythiosis disease agent</name>
    <dbReference type="NCBI Taxonomy" id="114742"/>
    <lineage>
        <taxon>Eukaryota</taxon>
        <taxon>Sar</taxon>
        <taxon>Stramenopiles</taxon>
        <taxon>Oomycota</taxon>
        <taxon>Peronosporomycetes</taxon>
        <taxon>Pythiales</taxon>
        <taxon>Pythiaceae</taxon>
        <taxon>Pythium</taxon>
    </lineage>
</organism>
<feature type="transmembrane region" description="Helical" evidence="1">
    <location>
        <begin position="127"/>
        <end position="146"/>
    </location>
</feature>
<evidence type="ECO:0008006" key="4">
    <source>
        <dbReference type="Google" id="ProtNLM"/>
    </source>
</evidence>